<evidence type="ECO:0000313" key="9">
    <source>
        <dbReference type="WBParaSite" id="L893_g28229.t1"/>
    </source>
</evidence>
<accession>A0A1I7ZPI0</accession>
<keyword evidence="6 7" id="KW-0472">Membrane</keyword>
<evidence type="ECO:0000256" key="7">
    <source>
        <dbReference type="SAM" id="Phobius"/>
    </source>
</evidence>
<name>A0A1I7ZPI0_9BILA</name>
<evidence type="ECO:0000256" key="1">
    <source>
        <dbReference type="ARBA" id="ARBA00004424"/>
    </source>
</evidence>
<comment type="subcellular location">
    <subcellularLocation>
        <location evidence="1">Apical cell membrane</location>
        <topology evidence="1">Multi-pass membrane protein</topology>
    </subcellularLocation>
</comment>
<feature type="transmembrane region" description="Helical" evidence="7">
    <location>
        <begin position="61"/>
        <end position="78"/>
    </location>
</feature>
<evidence type="ECO:0000256" key="3">
    <source>
        <dbReference type="ARBA" id="ARBA00022475"/>
    </source>
</evidence>
<organism evidence="8 9">
    <name type="scientific">Steinernema glaseri</name>
    <dbReference type="NCBI Taxonomy" id="37863"/>
    <lineage>
        <taxon>Eukaryota</taxon>
        <taxon>Metazoa</taxon>
        <taxon>Ecdysozoa</taxon>
        <taxon>Nematoda</taxon>
        <taxon>Chromadorea</taxon>
        <taxon>Rhabditida</taxon>
        <taxon>Tylenchina</taxon>
        <taxon>Panagrolaimomorpha</taxon>
        <taxon>Strongyloidoidea</taxon>
        <taxon>Steinernematidae</taxon>
        <taxon>Steinernema</taxon>
    </lineage>
</organism>
<sequence length="110" mass="11598">MQSLLGGRVAVTVRKLLDKDCPGPLSCLTGYVVMGFGCIVVMLVGLLRCTVRMAVQIQSSSVFRSALNPLVAIGVVTLDRMYPLIIGGNIGTTFTGILAALSADSRKLQV</sequence>
<evidence type="ECO:0000256" key="6">
    <source>
        <dbReference type="ARBA" id="ARBA00023136"/>
    </source>
</evidence>
<dbReference type="WBParaSite" id="L893_g28229.t1">
    <property type="protein sequence ID" value="L893_g28229.t1"/>
    <property type="gene ID" value="L893_g28229"/>
</dbReference>
<dbReference type="PANTHER" id="PTHR10010:SF46">
    <property type="entry name" value="SODIUM-DEPENDENT PHOSPHATE TRANSPORT PROTEIN 2B"/>
    <property type="match status" value="1"/>
</dbReference>
<dbReference type="GO" id="GO:0016324">
    <property type="term" value="C:apical plasma membrane"/>
    <property type="evidence" value="ECO:0007669"/>
    <property type="project" value="UniProtKB-SubCell"/>
</dbReference>
<dbReference type="Pfam" id="PF02690">
    <property type="entry name" value="Na_Pi_cotrans"/>
    <property type="match status" value="1"/>
</dbReference>
<dbReference type="Proteomes" id="UP000095287">
    <property type="component" value="Unplaced"/>
</dbReference>
<keyword evidence="3" id="KW-1003">Cell membrane</keyword>
<proteinExistence type="inferred from homology"/>
<dbReference type="GO" id="GO:0044341">
    <property type="term" value="P:sodium-dependent phosphate transport"/>
    <property type="evidence" value="ECO:0007669"/>
    <property type="project" value="InterPro"/>
</dbReference>
<dbReference type="PANTHER" id="PTHR10010">
    <property type="entry name" value="SOLUTE CARRIER FAMILY 34 SODIUM PHOSPHATE , MEMBER 2-RELATED"/>
    <property type="match status" value="1"/>
</dbReference>
<feature type="transmembrane region" description="Helical" evidence="7">
    <location>
        <begin position="28"/>
        <end position="49"/>
    </location>
</feature>
<dbReference type="AlphaFoldDB" id="A0A1I7ZPI0"/>
<dbReference type="GO" id="GO:0005436">
    <property type="term" value="F:sodium:phosphate symporter activity"/>
    <property type="evidence" value="ECO:0007669"/>
    <property type="project" value="InterPro"/>
</dbReference>
<evidence type="ECO:0000256" key="4">
    <source>
        <dbReference type="ARBA" id="ARBA00022692"/>
    </source>
</evidence>
<evidence type="ECO:0000313" key="8">
    <source>
        <dbReference type="Proteomes" id="UP000095287"/>
    </source>
</evidence>
<keyword evidence="4 7" id="KW-0812">Transmembrane</keyword>
<protein>
    <submittedName>
        <fullName evidence="9">Inner membrane protein YqgA</fullName>
    </submittedName>
</protein>
<keyword evidence="8" id="KW-1185">Reference proteome</keyword>
<comment type="similarity">
    <text evidence="2">Belongs to the SLC34A transporter family.</text>
</comment>
<evidence type="ECO:0000256" key="2">
    <source>
        <dbReference type="ARBA" id="ARBA00005808"/>
    </source>
</evidence>
<feature type="transmembrane region" description="Helical" evidence="7">
    <location>
        <begin position="84"/>
        <end position="103"/>
    </location>
</feature>
<dbReference type="InterPro" id="IPR003841">
    <property type="entry name" value="Na/Pi_transpt"/>
</dbReference>
<evidence type="ECO:0000256" key="5">
    <source>
        <dbReference type="ARBA" id="ARBA00022989"/>
    </source>
</evidence>
<reference evidence="9" key="1">
    <citation type="submission" date="2016-11" db="UniProtKB">
        <authorList>
            <consortium name="WormBaseParasite"/>
        </authorList>
    </citation>
    <scope>IDENTIFICATION</scope>
</reference>
<keyword evidence="5 7" id="KW-1133">Transmembrane helix</keyword>